<dbReference type="InterPro" id="IPR037205">
    <property type="entry name" value="ChaB_sf"/>
</dbReference>
<dbReference type="Proteomes" id="UP000192582">
    <property type="component" value="Unassembled WGS sequence"/>
</dbReference>
<evidence type="ECO:0000313" key="1">
    <source>
        <dbReference type="EMBL" id="SMB97608.1"/>
    </source>
</evidence>
<keyword evidence="2" id="KW-1185">Reference proteome</keyword>
<organism evidence="1 2">
    <name type="scientific">Deinococcus hopiensis KR-140</name>
    <dbReference type="NCBI Taxonomy" id="695939"/>
    <lineage>
        <taxon>Bacteria</taxon>
        <taxon>Thermotogati</taxon>
        <taxon>Deinococcota</taxon>
        <taxon>Deinococci</taxon>
        <taxon>Deinococcales</taxon>
        <taxon>Deinococcaceae</taxon>
        <taxon>Deinococcus</taxon>
    </lineage>
</organism>
<accession>A0A1W1VWA3</accession>
<dbReference type="AlphaFoldDB" id="A0A1W1VWA3"/>
<dbReference type="Pfam" id="PF06150">
    <property type="entry name" value="ChaB"/>
    <property type="match status" value="1"/>
</dbReference>
<dbReference type="EMBL" id="FWWU01000011">
    <property type="protein sequence ID" value="SMB97608.1"/>
    <property type="molecule type" value="Genomic_DNA"/>
</dbReference>
<proteinExistence type="predicted"/>
<reference evidence="1 2" key="1">
    <citation type="submission" date="2017-04" db="EMBL/GenBank/DDBJ databases">
        <authorList>
            <person name="Afonso C.L."/>
            <person name="Miller P.J."/>
            <person name="Scott M.A."/>
            <person name="Spackman E."/>
            <person name="Goraichik I."/>
            <person name="Dimitrov K.M."/>
            <person name="Suarez D.L."/>
            <person name="Swayne D.E."/>
        </authorList>
    </citation>
    <scope>NUCLEOTIDE SEQUENCE [LARGE SCALE GENOMIC DNA]</scope>
    <source>
        <strain evidence="1 2">KR-140</strain>
    </source>
</reference>
<dbReference type="OrthoDB" id="73307at2"/>
<name>A0A1W1VWA3_9DEIO</name>
<dbReference type="InterPro" id="IPR009317">
    <property type="entry name" value="ChaB"/>
</dbReference>
<evidence type="ECO:0000313" key="2">
    <source>
        <dbReference type="Proteomes" id="UP000192582"/>
    </source>
</evidence>
<dbReference type="SUPFAM" id="SSF140376">
    <property type="entry name" value="ChaB-like"/>
    <property type="match status" value="1"/>
</dbReference>
<protein>
    <submittedName>
        <fullName evidence="1">Cation transport regulator ChaB</fullName>
    </submittedName>
</protein>
<gene>
    <name evidence="1" type="ORF">SAMN00790413_06083</name>
</gene>
<dbReference type="Gene3D" id="1.10.1740.70">
    <property type="entry name" value="ChaB"/>
    <property type="match status" value="1"/>
</dbReference>
<sequence>MPYQNVEELPQSQVDQYTAHQQETFLKAFNHAFEEYGGDEHRAFAVAHTAAKRTGEKEARGGQACAHRPGPCGVEVVEVGVERLPGVLVIDDGAQLRLTDFVFR</sequence>